<dbReference type="AlphaFoldDB" id="X0VBL7"/>
<accession>X0VBL7</accession>
<gene>
    <name evidence="1" type="ORF">S01H1_59806</name>
</gene>
<dbReference type="SUPFAM" id="SSF49899">
    <property type="entry name" value="Concanavalin A-like lectins/glucanases"/>
    <property type="match status" value="1"/>
</dbReference>
<comment type="caution">
    <text evidence="1">The sequence shown here is derived from an EMBL/GenBank/DDBJ whole genome shotgun (WGS) entry which is preliminary data.</text>
</comment>
<dbReference type="InterPro" id="IPR013320">
    <property type="entry name" value="ConA-like_dom_sf"/>
</dbReference>
<proteinExistence type="predicted"/>
<reference evidence="1" key="1">
    <citation type="journal article" date="2014" name="Front. Microbiol.">
        <title>High frequency of phylogenetically diverse reductive dehalogenase-homologous genes in deep subseafloor sedimentary metagenomes.</title>
        <authorList>
            <person name="Kawai M."/>
            <person name="Futagami T."/>
            <person name="Toyoda A."/>
            <person name="Takaki Y."/>
            <person name="Nishi S."/>
            <person name="Hori S."/>
            <person name="Arai W."/>
            <person name="Tsubouchi T."/>
            <person name="Morono Y."/>
            <person name="Uchiyama I."/>
            <person name="Ito T."/>
            <person name="Fujiyama A."/>
            <person name="Inagaki F."/>
            <person name="Takami H."/>
        </authorList>
    </citation>
    <scope>NUCLEOTIDE SEQUENCE</scope>
    <source>
        <strain evidence="1">Expedition CK06-06</strain>
    </source>
</reference>
<feature type="non-terminal residue" evidence="1">
    <location>
        <position position="104"/>
    </location>
</feature>
<dbReference type="Gene3D" id="2.60.120.200">
    <property type="match status" value="1"/>
</dbReference>
<name>X0VBL7_9ZZZZ</name>
<organism evidence="1">
    <name type="scientific">marine sediment metagenome</name>
    <dbReference type="NCBI Taxonomy" id="412755"/>
    <lineage>
        <taxon>unclassified sequences</taxon>
        <taxon>metagenomes</taxon>
        <taxon>ecological metagenomes</taxon>
    </lineage>
</organism>
<protein>
    <submittedName>
        <fullName evidence="1">Uncharacterized protein</fullName>
    </submittedName>
</protein>
<sequence>MKTLLDREDLVFYPPPLGCVLYLPGLPGGGSKIYDRSPYGNTGTIVGATWVRLPSGLWVLSFDGQDDRIILSTLFDIVPSDFTLELWFNSQGNTGAERLLVYKQ</sequence>
<evidence type="ECO:0000313" key="1">
    <source>
        <dbReference type="EMBL" id="GAG15715.1"/>
    </source>
</evidence>
<dbReference type="EMBL" id="BARS01039132">
    <property type="protein sequence ID" value="GAG15715.1"/>
    <property type="molecule type" value="Genomic_DNA"/>
</dbReference>